<feature type="domain" description="Interferon-related developmental regulator N-terminal" evidence="3">
    <location>
        <begin position="86"/>
        <end position="367"/>
    </location>
</feature>
<accession>A0AAV2YIJ8</accession>
<evidence type="ECO:0000256" key="2">
    <source>
        <dbReference type="SAM" id="MobiDB-lite"/>
    </source>
</evidence>
<feature type="region of interest" description="Disordered" evidence="2">
    <location>
        <begin position="439"/>
        <end position="466"/>
    </location>
</feature>
<dbReference type="InterPro" id="IPR007701">
    <property type="entry name" value="Interferon-rel_develop_reg_N"/>
</dbReference>
<reference evidence="4" key="2">
    <citation type="journal article" date="2023" name="Microbiol Resour">
        <title>Decontamination and Annotation of the Draft Genome Sequence of the Oomycete Lagenidium giganteum ARSEF 373.</title>
        <authorList>
            <person name="Morgan W.R."/>
            <person name="Tartar A."/>
        </authorList>
    </citation>
    <scope>NUCLEOTIDE SEQUENCE</scope>
    <source>
        <strain evidence="4">ARSEF 373</strain>
    </source>
</reference>
<evidence type="ECO:0000256" key="1">
    <source>
        <dbReference type="ARBA" id="ARBA00008828"/>
    </source>
</evidence>
<dbReference type="Proteomes" id="UP001146120">
    <property type="component" value="Unassembled WGS sequence"/>
</dbReference>
<feature type="region of interest" description="Disordered" evidence="2">
    <location>
        <begin position="1"/>
        <end position="89"/>
    </location>
</feature>
<dbReference type="PANTHER" id="PTHR12354">
    <property type="entry name" value="INTERFERON-RELATED DEVELOPMENTAL REGULATOR"/>
    <property type="match status" value="1"/>
</dbReference>
<dbReference type="AlphaFoldDB" id="A0AAV2YIJ8"/>
<keyword evidence="5" id="KW-1185">Reference proteome</keyword>
<dbReference type="Pfam" id="PF05004">
    <property type="entry name" value="IFRD"/>
    <property type="match status" value="1"/>
</dbReference>
<evidence type="ECO:0000313" key="5">
    <source>
        <dbReference type="Proteomes" id="UP001146120"/>
    </source>
</evidence>
<evidence type="ECO:0000259" key="3">
    <source>
        <dbReference type="Pfam" id="PF05004"/>
    </source>
</evidence>
<gene>
    <name evidence="4" type="ORF">N0F65_003048</name>
</gene>
<dbReference type="Gene3D" id="1.25.10.10">
    <property type="entry name" value="Leucine-rich Repeat Variant"/>
    <property type="match status" value="1"/>
</dbReference>
<dbReference type="SUPFAM" id="SSF48371">
    <property type="entry name" value="ARM repeat"/>
    <property type="match status" value="1"/>
</dbReference>
<proteinExistence type="inferred from homology"/>
<dbReference type="PANTHER" id="PTHR12354:SF1">
    <property type="entry name" value="INTERFERON-RELATED DEVELOPMENTAL REGULATOR 1"/>
    <property type="match status" value="1"/>
</dbReference>
<dbReference type="EMBL" id="DAKRPA010000373">
    <property type="protein sequence ID" value="DAZ92869.1"/>
    <property type="molecule type" value="Genomic_DNA"/>
</dbReference>
<dbReference type="InterPro" id="IPR011989">
    <property type="entry name" value="ARM-like"/>
</dbReference>
<organism evidence="4 5">
    <name type="scientific">Lagenidium giganteum</name>
    <dbReference type="NCBI Taxonomy" id="4803"/>
    <lineage>
        <taxon>Eukaryota</taxon>
        <taxon>Sar</taxon>
        <taxon>Stramenopiles</taxon>
        <taxon>Oomycota</taxon>
        <taxon>Peronosporomycetes</taxon>
        <taxon>Pythiales</taxon>
        <taxon>Pythiaceae</taxon>
    </lineage>
</organism>
<reference evidence="4" key="1">
    <citation type="submission" date="2022-11" db="EMBL/GenBank/DDBJ databases">
        <authorList>
            <person name="Morgan W.R."/>
            <person name="Tartar A."/>
        </authorList>
    </citation>
    <scope>NUCLEOTIDE SEQUENCE</scope>
    <source>
        <strain evidence="4">ARSEF 373</strain>
    </source>
</reference>
<name>A0AAV2YIJ8_9STRA</name>
<dbReference type="InterPro" id="IPR039777">
    <property type="entry name" value="IFRD"/>
</dbReference>
<sequence length="466" mass="52450">MARDRGSLRSKQMPHHLRRKLSEEGKRLPRHALAHEDDDADGVDQRSVDFSILTNKDDSSAGSDLEGFAELEQQKPKRKAGGKKWKDQYHEDDEDLEKAIDELTEKRDSAKIEALNKILDLLCGTVMSDRVGSSKVTLTTNALACLKKRMKESGTLALRTLGVLAVTLGQDEPDYYNDILTPLQRIVTDPCDPALRVEAAYTLSIACFVCCSEDQMKWELIDIFGHLLVSSRDSEDDDDDYPETLVIAVMECWAFLVSSFRTSQIVQQMSDPNAVIFDHVAAVAEYVRDGVNPSVRSAACEVLALLIQLKYQNGGGSWSYEMENPSSALGGLDTKIEKFMRETGKNIGKKNRKVQRSMLKEVLETLESGEGPHHDLQIEDETLSISTWRRFYQAHVFRRTLLTGFQVHLFQNEVLRGVFDVSENENAKVGMISTVKQRASHKSRAVGKRNDVSRKSKAQNSFLYEN</sequence>
<comment type="similarity">
    <text evidence="1">Belongs to the IFRD family.</text>
</comment>
<comment type="caution">
    <text evidence="4">The sequence shown here is derived from an EMBL/GenBank/DDBJ whole genome shotgun (WGS) entry which is preliminary data.</text>
</comment>
<protein>
    <recommendedName>
        <fullName evidence="3">Interferon-related developmental regulator N-terminal domain-containing protein</fullName>
    </recommendedName>
</protein>
<dbReference type="InterPro" id="IPR016024">
    <property type="entry name" value="ARM-type_fold"/>
</dbReference>
<evidence type="ECO:0000313" key="4">
    <source>
        <dbReference type="EMBL" id="DAZ92869.1"/>
    </source>
</evidence>